<accession>A0A6J5BDD5</accession>
<gene>
    <name evidence="6" type="ORF">LMG24238_03639</name>
</gene>
<dbReference type="SUPFAM" id="SSF58104">
    <property type="entry name" value="Methyl-accepting chemotaxis protein (MCP) signaling domain"/>
    <property type="match status" value="1"/>
</dbReference>
<dbReference type="EMBL" id="CADIKC010000004">
    <property type="protein sequence ID" value="CAB3701038.1"/>
    <property type="molecule type" value="Genomic_DNA"/>
</dbReference>
<dbReference type="PANTHER" id="PTHR43531">
    <property type="entry name" value="PROTEIN ICFG"/>
    <property type="match status" value="1"/>
</dbReference>
<dbReference type="Proteomes" id="UP000494255">
    <property type="component" value="Unassembled WGS sequence"/>
</dbReference>
<dbReference type="SMART" id="SM00283">
    <property type="entry name" value="MA"/>
    <property type="match status" value="1"/>
</dbReference>
<dbReference type="InterPro" id="IPR051310">
    <property type="entry name" value="MCP_chemotaxis"/>
</dbReference>
<evidence type="ECO:0000256" key="1">
    <source>
        <dbReference type="ARBA" id="ARBA00022481"/>
    </source>
</evidence>
<dbReference type="PANTHER" id="PTHR43531:SF14">
    <property type="entry name" value="METHYL-ACCEPTING CHEMOTAXIS PROTEIN I-RELATED"/>
    <property type="match status" value="1"/>
</dbReference>
<proteinExistence type="inferred from homology"/>
<keyword evidence="1" id="KW-0488">Methylation</keyword>
<dbReference type="Gene3D" id="1.10.287.950">
    <property type="entry name" value="Methyl-accepting chemotaxis protein"/>
    <property type="match status" value="1"/>
</dbReference>
<keyword evidence="3" id="KW-0807">Transducer</keyword>
<dbReference type="GO" id="GO:0005886">
    <property type="term" value="C:plasma membrane"/>
    <property type="evidence" value="ECO:0007669"/>
    <property type="project" value="TreeGrafter"/>
</dbReference>
<feature type="transmembrane region" description="Helical" evidence="4">
    <location>
        <begin position="12"/>
        <end position="32"/>
    </location>
</feature>
<dbReference type="GeneID" id="97046301"/>
<feature type="domain" description="Methyl-accepting transducer" evidence="5">
    <location>
        <begin position="218"/>
        <end position="404"/>
    </location>
</feature>
<reference evidence="6 7" key="1">
    <citation type="submission" date="2020-04" db="EMBL/GenBank/DDBJ databases">
        <authorList>
            <person name="De Canck E."/>
        </authorList>
    </citation>
    <scope>NUCLEOTIDE SEQUENCE [LARGE SCALE GENOMIC DNA]</scope>
    <source>
        <strain evidence="6 7">LMG 24238</strain>
    </source>
</reference>
<dbReference type="CDD" id="cd11386">
    <property type="entry name" value="MCP_signal"/>
    <property type="match status" value="1"/>
</dbReference>
<dbReference type="GO" id="GO:0007165">
    <property type="term" value="P:signal transduction"/>
    <property type="evidence" value="ECO:0007669"/>
    <property type="project" value="UniProtKB-KW"/>
</dbReference>
<organism evidence="6 7">
    <name type="scientific">Paraburkholderia sediminicola</name>
    <dbReference type="NCBI Taxonomy" id="458836"/>
    <lineage>
        <taxon>Bacteria</taxon>
        <taxon>Pseudomonadati</taxon>
        <taxon>Pseudomonadota</taxon>
        <taxon>Betaproteobacteria</taxon>
        <taxon>Burkholderiales</taxon>
        <taxon>Burkholderiaceae</taxon>
        <taxon>Paraburkholderia</taxon>
    </lineage>
</organism>
<protein>
    <recommendedName>
        <fullName evidence="5">Methyl-accepting transducer domain-containing protein</fullName>
    </recommendedName>
</protein>
<keyword evidence="4" id="KW-0812">Transmembrane</keyword>
<dbReference type="InterPro" id="IPR004089">
    <property type="entry name" value="MCPsignal_dom"/>
</dbReference>
<dbReference type="AlphaFoldDB" id="A0A6J5BDD5"/>
<feature type="transmembrane region" description="Helical" evidence="4">
    <location>
        <begin position="186"/>
        <end position="208"/>
    </location>
</feature>
<keyword evidence="4" id="KW-1133">Transmembrane helix</keyword>
<keyword evidence="7" id="KW-1185">Reference proteome</keyword>
<sequence length="445" mass="46776">MPRPSFSTQLYALWILIAVLCSLLTASVWLMLSSALGERVADAKQQAATACAAVASRDDMSVQRPGETNVDLMHAVLDLILIRTEGIEGGFWTSASAPGAPSGFLAYAFPTYEGSGVKRDIPEAETPLILRTLRNVVSTGQMRADVVSGGADAVVAVACPVPRHAGLFAWMLTRARPPLGPYGERAATFLASVLAIIVALALLLAMALRRWKRNLTRLEQNAENAQQASSLSANASEVALKGNEVVSQVVGTMGEISTSSTKIAEITGIIEGIAFQTNILALNAAVEAARAGEQGRGFAVVASEVRSLAQRSSSAAKEIKDLINASVQKIHDGSLLANQAGKTMSEVTQAVARVTDIMGEIAAASTEQSRGIEQVNQSITQMDEVAQQNAALVEEAAAASKSLEDQGRQLNAAISFFRLDASSASLVLDGQASAANRQMPRFLSA</sequence>
<comment type="similarity">
    <text evidence="2">Belongs to the methyl-accepting chemotaxis (MCP) protein family.</text>
</comment>
<evidence type="ECO:0000259" key="5">
    <source>
        <dbReference type="PROSITE" id="PS50111"/>
    </source>
</evidence>
<dbReference type="RefSeq" id="WP_246287614.1">
    <property type="nucleotide sequence ID" value="NZ_CADIKC010000004.1"/>
</dbReference>
<keyword evidence="4" id="KW-0472">Membrane</keyword>
<evidence type="ECO:0000256" key="4">
    <source>
        <dbReference type="SAM" id="Phobius"/>
    </source>
</evidence>
<evidence type="ECO:0000313" key="7">
    <source>
        <dbReference type="Proteomes" id="UP000494255"/>
    </source>
</evidence>
<dbReference type="PROSITE" id="PS50111">
    <property type="entry name" value="CHEMOTAXIS_TRANSDUC_2"/>
    <property type="match status" value="1"/>
</dbReference>
<dbReference type="GO" id="GO:0004888">
    <property type="term" value="F:transmembrane signaling receptor activity"/>
    <property type="evidence" value="ECO:0007669"/>
    <property type="project" value="TreeGrafter"/>
</dbReference>
<dbReference type="Pfam" id="PF00015">
    <property type="entry name" value="MCPsignal"/>
    <property type="match status" value="1"/>
</dbReference>
<name>A0A6J5BDD5_9BURK</name>
<evidence type="ECO:0000256" key="2">
    <source>
        <dbReference type="ARBA" id="ARBA00029447"/>
    </source>
</evidence>
<evidence type="ECO:0000313" key="6">
    <source>
        <dbReference type="EMBL" id="CAB3701038.1"/>
    </source>
</evidence>
<evidence type="ECO:0000256" key="3">
    <source>
        <dbReference type="PROSITE-ProRule" id="PRU00284"/>
    </source>
</evidence>
<dbReference type="GO" id="GO:0006935">
    <property type="term" value="P:chemotaxis"/>
    <property type="evidence" value="ECO:0007669"/>
    <property type="project" value="TreeGrafter"/>
</dbReference>